<dbReference type="GeneID" id="78202150"/>
<gene>
    <name evidence="3" type="ORF">B5E44_06865</name>
    <name evidence="2" type="ORF">B5E59_00820</name>
</gene>
<feature type="transmembrane region" description="Helical" evidence="1">
    <location>
        <begin position="6"/>
        <end position="24"/>
    </location>
</feature>
<sequence>MDNIVMDIAAVVIAIVFSYAVFWYKKHKTVIDKKKSEGDALAFSLDILGKLASVFSYDLKDSSEKGTAKKKEVATKIKSSLADAKLPIPSDAAISGAIEKAVTAMKLADDEEKSDNDVKNG</sequence>
<dbReference type="AlphaFoldDB" id="A0A1Y4UKE0"/>
<dbReference type="RefSeq" id="WP_087175726.1">
    <property type="nucleotide sequence ID" value="NZ_NFKZ01000001.1"/>
</dbReference>
<evidence type="ECO:0000256" key="1">
    <source>
        <dbReference type="SAM" id="Phobius"/>
    </source>
</evidence>
<dbReference type="EMBL" id="NFLS01000001">
    <property type="protein sequence ID" value="OUQ58290.1"/>
    <property type="molecule type" value="Genomic_DNA"/>
</dbReference>
<evidence type="ECO:0000313" key="3">
    <source>
        <dbReference type="EMBL" id="OUQ75480.1"/>
    </source>
</evidence>
<name>A0A1Y4UKE0_9LACO</name>
<proteinExistence type="predicted"/>
<keyword evidence="1" id="KW-0472">Membrane</keyword>
<evidence type="ECO:0000313" key="5">
    <source>
        <dbReference type="Proteomes" id="UP000196293"/>
    </source>
</evidence>
<dbReference type="Pfam" id="PF09682">
    <property type="entry name" value="Phage_holin_6_1"/>
    <property type="match status" value="1"/>
</dbReference>
<dbReference type="InterPro" id="IPR010026">
    <property type="entry name" value="Phage_holin_LL-H"/>
</dbReference>
<evidence type="ECO:0000313" key="4">
    <source>
        <dbReference type="Proteomes" id="UP000195859"/>
    </source>
</evidence>
<reference evidence="3" key="2">
    <citation type="journal article" date="2018" name="BMC Genomics">
        <title>Whole genome sequencing and function prediction of 133 gut anaerobes isolated from chicken caecum in pure cultures.</title>
        <authorList>
            <person name="Medvecky M."/>
            <person name="Cejkova D."/>
            <person name="Polansky O."/>
            <person name="Karasova D."/>
            <person name="Kubasova T."/>
            <person name="Cizek A."/>
            <person name="Rychlik I."/>
        </authorList>
    </citation>
    <scope>NUCLEOTIDE SEQUENCE</scope>
    <source>
        <strain evidence="3">An101</strain>
        <strain evidence="2">An115</strain>
    </source>
</reference>
<dbReference type="Proteomes" id="UP000196293">
    <property type="component" value="Unassembled WGS sequence"/>
</dbReference>
<organism evidence="3 4">
    <name type="scientific">Lactobacillus gallinarum</name>
    <dbReference type="NCBI Taxonomy" id="52242"/>
    <lineage>
        <taxon>Bacteria</taxon>
        <taxon>Bacillati</taxon>
        <taxon>Bacillota</taxon>
        <taxon>Bacilli</taxon>
        <taxon>Lactobacillales</taxon>
        <taxon>Lactobacillaceae</taxon>
        <taxon>Lactobacillus</taxon>
    </lineage>
</organism>
<accession>A0A1Y4UKE0</accession>
<dbReference type="Proteomes" id="UP000195859">
    <property type="component" value="Unassembled WGS sequence"/>
</dbReference>
<evidence type="ECO:0000313" key="2">
    <source>
        <dbReference type="EMBL" id="OUQ58290.1"/>
    </source>
</evidence>
<keyword evidence="5" id="KW-1185">Reference proteome</keyword>
<keyword evidence="1" id="KW-1133">Transmembrane helix</keyword>
<dbReference type="NCBIfam" id="TIGR01673">
    <property type="entry name" value="holin_LLH"/>
    <property type="match status" value="1"/>
</dbReference>
<comment type="caution">
    <text evidence="3">The sequence shown here is derived from an EMBL/GenBank/DDBJ whole genome shotgun (WGS) entry which is preliminary data.</text>
</comment>
<protein>
    <submittedName>
        <fullName evidence="3">Phage holin</fullName>
    </submittedName>
</protein>
<keyword evidence="1" id="KW-0812">Transmembrane</keyword>
<dbReference type="EMBL" id="NFLZ01000017">
    <property type="protein sequence ID" value="OUQ75480.1"/>
    <property type="molecule type" value="Genomic_DNA"/>
</dbReference>
<reference evidence="4 5" key="1">
    <citation type="submission" date="2017-04" db="EMBL/GenBank/DDBJ databases">
        <title>Function of individual gut microbiota members based on whole genome sequencing of pure cultures obtained from chicken caecum.</title>
        <authorList>
            <person name="Medvecky M."/>
            <person name="Cejkova D."/>
            <person name="Polansky O."/>
            <person name="Karasova D."/>
            <person name="Kubasova T."/>
            <person name="Cizek A."/>
            <person name="Rychlik I."/>
        </authorList>
    </citation>
    <scope>NUCLEOTIDE SEQUENCE [LARGE SCALE GENOMIC DNA]</scope>
    <source>
        <strain evidence="4">An101</strain>
        <strain evidence="5">An115</strain>
    </source>
</reference>